<accession>A0A292Q9C0</accession>
<dbReference type="EMBL" id="LN890945">
    <property type="protein sequence ID" value="CUS15555.1"/>
    <property type="molecule type" value="Genomic_DNA"/>
</dbReference>
<reference evidence="1" key="1">
    <citation type="submission" date="2015-10" db="EMBL/GenBank/DDBJ databases">
        <authorList>
            <person name="Regsiter A."/>
            <person name="william w."/>
        </authorList>
    </citation>
    <scope>NUCLEOTIDE SEQUENCE</scope>
    <source>
        <strain evidence="1">Montdore</strain>
    </source>
</reference>
<organism evidence="1 2">
    <name type="scientific">Tuber aestivum</name>
    <name type="common">summer truffle</name>
    <dbReference type="NCBI Taxonomy" id="59557"/>
    <lineage>
        <taxon>Eukaryota</taxon>
        <taxon>Fungi</taxon>
        <taxon>Dikarya</taxon>
        <taxon>Ascomycota</taxon>
        <taxon>Pezizomycotina</taxon>
        <taxon>Pezizomycetes</taxon>
        <taxon>Pezizales</taxon>
        <taxon>Tuberaceae</taxon>
        <taxon>Tuber</taxon>
    </lineage>
</organism>
<name>A0A292Q9C0_9PEZI</name>
<keyword evidence="2" id="KW-1185">Reference proteome</keyword>
<dbReference type="Proteomes" id="UP001412239">
    <property type="component" value="Unassembled WGS sequence"/>
</dbReference>
<evidence type="ECO:0000313" key="1">
    <source>
        <dbReference type="EMBL" id="CUS15555.1"/>
    </source>
</evidence>
<gene>
    <name evidence="1" type="ORF">GSTUAT00000258001</name>
</gene>
<protein>
    <submittedName>
        <fullName evidence="1">Uncharacterized protein</fullName>
    </submittedName>
</protein>
<sequence>MFALGKYHDKMLDASMQRKQFNMTEESEANTSKRVKTDDGNMLCSTTTHFVNWGYISLGCPAPPELSPTLQSRAMPSKNHTRCLGMPVNIEKPVPAMHTNFCATGVSGLCRHPEAPGDMGFGTENCVQSAVYSAWPYMSFLDPNRFLISRSML</sequence>
<evidence type="ECO:0000313" key="2">
    <source>
        <dbReference type="Proteomes" id="UP001412239"/>
    </source>
</evidence>
<dbReference type="AlphaFoldDB" id="A0A292Q9C0"/>
<proteinExistence type="predicted"/>